<dbReference type="GO" id="GO:0016747">
    <property type="term" value="F:acyltransferase activity, transferring groups other than amino-acyl groups"/>
    <property type="evidence" value="ECO:0007669"/>
    <property type="project" value="InterPro"/>
</dbReference>
<evidence type="ECO:0000259" key="1">
    <source>
        <dbReference type="PROSITE" id="PS51186"/>
    </source>
</evidence>
<reference evidence="2" key="1">
    <citation type="submission" date="2020-08" db="EMBL/GenBank/DDBJ databases">
        <title>Genome public.</title>
        <authorList>
            <person name="Liu C."/>
            <person name="Sun Q."/>
        </authorList>
    </citation>
    <scope>NUCLEOTIDE SEQUENCE</scope>
    <source>
        <strain evidence="2">NSJ-32</strain>
    </source>
</reference>
<dbReference type="PROSITE" id="PS51186">
    <property type="entry name" value="GNAT"/>
    <property type="match status" value="1"/>
</dbReference>
<dbReference type="Pfam" id="PF13302">
    <property type="entry name" value="Acetyltransf_3"/>
    <property type="match status" value="1"/>
</dbReference>
<dbReference type="CDD" id="cd04301">
    <property type="entry name" value="NAT_SF"/>
    <property type="match status" value="1"/>
</dbReference>
<protein>
    <submittedName>
        <fullName evidence="2">GNAT family N-acetyltransferase</fullName>
    </submittedName>
</protein>
<dbReference type="RefSeq" id="WP_177718771.1">
    <property type="nucleotide sequence ID" value="NZ_JACRSQ010000003.1"/>
</dbReference>
<dbReference type="PANTHER" id="PTHR43792:SF16">
    <property type="entry name" value="N-ACETYLTRANSFERASE DOMAIN-CONTAINING PROTEIN"/>
    <property type="match status" value="1"/>
</dbReference>
<name>A0A926I0U6_9FIRM</name>
<dbReference type="Gene3D" id="3.40.630.30">
    <property type="match status" value="1"/>
</dbReference>
<dbReference type="InterPro" id="IPR000182">
    <property type="entry name" value="GNAT_dom"/>
</dbReference>
<dbReference type="EMBL" id="JACRSQ010000003">
    <property type="protein sequence ID" value="MBC8542585.1"/>
    <property type="molecule type" value="Genomic_DNA"/>
</dbReference>
<feature type="domain" description="N-acetyltransferase" evidence="1">
    <location>
        <begin position="6"/>
        <end position="169"/>
    </location>
</feature>
<dbReference type="InterPro" id="IPR051531">
    <property type="entry name" value="N-acetyltransferase"/>
</dbReference>
<dbReference type="AlphaFoldDB" id="A0A926I0U6"/>
<keyword evidence="3" id="KW-1185">Reference proteome</keyword>
<dbReference type="SUPFAM" id="SSF55729">
    <property type="entry name" value="Acyl-CoA N-acyltransferases (Nat)"/>
    <property type="match status" value="1"/>
</dbReference>
<sequence length="169" mass="19693">METNRLIVRRFTDDDFQDFSNLICDKMKSKYSVYDEQFPTDNESIRGLLSFFKDSEEFWAIELKSTKKIVGFVSLNYIDEHTRNLGYCIHTEYQGKGYANEVVLEIMQYARKVLNVHKLISGTAMENEPSVKLLLKTGFSIVDKRKGSFVDDEQGNPIIFTGCFFEYIF</sequence>
<proteinExistence type="predicted"/>
<dbReference type="PANTHER" id="PTHR43792">
    <property type="entry name" value="GNAT FAMILY, PUTATIVE (AFU_ORTHOLOGUE AFUA_3G00765)-RELATED-RELATED"/>
    <property type="match status" value="1"/>
</dbReference>
<comment type="caution">
    <text evidence="2">The sequence shown here is derived from an EMBL/GenBank/DDBJ whole genome shotgun (WGS) entry which is preliminary data.</text>
</comment>
<gene>
    <name evidence="2" type="ORF">H8730_03355</name>
</gene>
<organism evidence="2 3">
    <name type="scientific">Bianquea renquensis</name>
    <dbReference type="NCBI Taxonomy" id="2763661"/>
    <lineage>
        <taxon>Bacteria</taxon>
        <taxon>Bacillati</taxon>
        <taxon>Bacillota</taxon>
        <taxon>Clostridia</taxon>
        <taxon>Eubacteriales</taxon>
        <taxon>Bianqueaceae</taxon>
        <taxon>Bianquea</taxon>
    </lineage>
</organism>
<evidence type="ECO:0000313" key="2">
    <source>
        <dbReference type="EMBL" id="MBC8542585.1"/>
    </source>
</evidence>
<evidence type="ECO:0000313" key="3">
    <source>
        <dbReference type="Proteomes" id="UP000657006"/>
    </source>
</evidence>
<dbReference type="Proteomes" id="UP000657006">
    <property type="component" value="Unassembled WGS sequence"/>
</dbReference>
<accession>A0A926I0U6</accession>
<dbReference type="InterPro" id="IPR016181">
    <property type="entry name" value="Acyl_CoA_acyltransferase"/>
</dbReference>